<keyword evidence="3" id="KW-1185">Reference proteome</keyword>
<dbReference type="RefSeq" id="WP_155615711.1">
    <property type="nucleotide sequence ID" value="NZ_JBDLZV010000001.1"/>
</dbReference>
<feature type="region of interest" description="Disordered" evidence="1">
    <location>
        <begin position="108"/>
        <end position="133"/>
    </location>
</feature>
<sequence>MTHTPIFFQFETNQEAYMALDTLEELGYKVSLHTETKSPVLHVIVDRNDLTSALEVAQAHGGRLLEGQASPSEISTYAMAYDPDGLIPIPAHFVNEVEPDEAEVHLSASAYSNRSSGAYKDEPAKFDPSGEDYDGFDAGIHL</sequence>
<evidence type="ECO:0000256" key="1">
    <source>
        <dbReference type="SAM" id="MobiDB-lite"/>
    </source>
</evidence>
<dbReference type="EMBL" id="WNZX01000032">
    <property type="protein sequence ID" value="MUG73761.1"/>
    <property type="molecule type" value="Genomic_DNA"/>
</dbReference>
<accession>A0A7X2ZF58</accession>
<protein>
    <submittedName>
        <fullName evidence="2">Uncharacterized protein</fullName>
    </submittedName>
</protein>
<dbReference type="Gene3D" id="3.10.180.10">
    <property type="entry name" value="2,3-Dihydroxybiphenyl 1,2-Dioxygenase, domain 1"/>
    <property type="match status" value="1"/>
</dbReference>
<dbReference type="Proteomes" id="UP000450917">
    <property type="component" value="Unassembled WGS sequence"/>
</dbReference>
<dbReference type="InterPro" id="IPR029068">
    <property type="entry name" value="Glyas_Bleomycin-R_OHBP_Dase"/>
</dbReference>
<evidence type="ECO:0000313" key="3">
    <source>
        <dbReference type="Proteomes" id="UP000450917"/>
    </source>
</evidence>
<gene>
    <name evidence="2" type="ORF">GNP93_24440</name>
</gene>
<name>A0A7X2ZF58_9BACL</name>
<reference evidence="2 3" key="1">
    <citation type="submission" date="2019-11" db="EMBL/GenBank/DDBJ databases">
        <title>Draft genome sequences of five Paenibacillus species of dairy origin.</title>
        <authorList>
            <person name="Olajide A.M."/>
            <person name="Chen S."/>
            <person name="Lapointe G."/>
        </authorList>
    </citation>
    <scope>NUCLEOTIDE SEQUENCE [LARGE SCALE GENOMIC DNA]</scope>
    <source>
        <strain evidence="2 3">2CS3</strain>
    </source>
</reference>
<evidence type="ECO:0000313" key="2">
    <source>
        <dbReference type="EMBL" id="MUG73761.1"/>
    </source>
</evidence>
<organism evidence="2 3">
    <name type="scientific">Paenibacillus validus</name>
    <dbReference type="NCBI Taxonomy" id="44253"/>
    <lineage>
        <taxon>Bacteria</taxon>
        <taxon>Bacillati</taxon>
        <taxon>Bacillota</taxon>
        <taxon>Bacilli</taxon>
        <taxon>Bacillales</taxon>
        <taxon>Paenibacillaceae</taxon>
        <taxon>Paenibacillus</taxon>
    </lineage>
</organism>
<proteinExistence type="predicted"/>
<dbReference type="AlphaFoldDB" id="A0A7X2ZF58"/>
<comment type="caution">
    <text evidence="2">The sequence shown here is derived from an EMBL/GenBank/DDBJ whole genome shotgun (WGS) entry which is preliminary data.</text>
</comment>